<reference evidence="1" key="2">
    <citation type="submission" date="2010-07" db="EMBL/GenBank/DDBJ databases">
        <authorList>
            <consortium name="The Broad Institute Genome Sequencing Platform"/>
            <consortium name="Broad Institute Genome Sequencing Center for Infectious Disease"/>
            <person name="Ma L.-J."/>
            <person name="Dead R."/>
            <person name="Young S."/>
            <person name="Zeng Q."/>
            <person name="Koehrsen M."/>
            <person name="Alvarado L."/>
            <person name="Berlin A."/>
            <person name="Chapman S.B."/>
            <person name="Chen Z."/>
            <person name="Freedman E."/>
            <person name="Gellesch M."/>
            <person name="Goldberg J."/>
            <person name="Griggs A."/>
            <person name="Gujja S."/>
            <person name="Heilman E.R."/>
            <person name="Heiman D."/>
            <person name="Hepburn T."/>
            <person name="Howarth C."/>
            <person name="Jen D."/>
            <person name="Larson L."/>
            <person name="Mehta T."/>
            <person name="Neiman D."/>
            <person name="Pearson M."/>
            <person name="Roberts A."/>
            <person name="Saif S."/>
            <person name="Shea T."/>
            <person name="Shenoy N."/>
            <person name="Sisk P."/>
            <person name="Stolte C."/>
            <person name="Sykes S."/>
            <person name="Walk T."/>
            <person name="White J."/>
            <person name="Yandava C."/>
            <person name="Haas B."/>
            <person name="Nusbaum C."/>
            <person name="Birren B."/>
        </authorList>
    </citation>
    <scope>NUCLEOTIDE SEQUENCE</scope>
    <source>
        <strain evidence="1">R3-111a-1</strain>
    </source>
</reference>
<sequence>MIDGPDSEPQPPSLPKISPRKLHCVSVPYCVKSYSARSLSTARSVHTIRFGPRYPISFLSGDLMIWEIRSAIIQVSRILCKRYAVGLTREGLPGY</sequence>
<dbReference type="AlphaFoldDB" id="J3NV86"/>
<dbReference type="RefSeq" id="XP_009221262.1">
    <property type="nucleotide sequence ID" value="XM_009222998.1"/>
</dbReference>
<organism evidence="1">
    <name type="scientific">Gaeumannomyces tritici (strain R3-111a-1)</name>
    <name type="common">Wheat and barley take-all root rot fungus</name>
    <name type="synonym">Gaeumannomyces graminis var. tritici</name>
    <dbReference type="NCBI Taxonomy" id="644352"/>
    <lineage>
        <taxon>Eukaryota</taxon>
        <taxon>Fungi</taxon>
        <taxon>Dikarya</taxon>
        <taxon>Ascomycota</taxon>
        <taxon>Pezizomycotina</taxon>
        <taxon>Sordariomycetes</taxon>
        <taxon>Sordariomycetidae</taxon>
        <taxon>Magnaporthales</taxon>
        <taxon>Magnaporthaceae</taxon>
        <taxon>Gaeumannomyces</taxon>
    </lineage>
</organism>
<dbReference type="Proteomes" id="UP000006039">
    <property type="component" value="Unassembled WGS sequence"/>
</dbReference>
<dbReference type="EnsemblFungi" id="EJT75262">
    <property type="protein sequence ID" value="EJT75262"/>
    <property type="gene ID" value="GGTG_05199"/>
</dbReference>
<gene>
    <name evidence="2" type="primary">20345657</name>
    <name evidence="1" type="ORF">GGTG_05199</name>
</gene>
<dbReference type="HOGENOM" id="CLU_2372925_0_0_1"/>
<accession>J3NV86</accession>
<evidence type="ECO:0000313" key="3">
    <source>
        <dbReference type="Proteomes" id="UP000006039"/>
    </source>
</evidence>
<reference evidence="3" key="1">
    <citation type="submission" date="2010-07" db="EMBL/GenBank/DDBJ databases">
        <title>The genome sequence of Gaeumannomyces graminis var. tritici strain R3-111a-1.</title>
        <authorList>
            <consortium name="The Broad Institute Genome Sequencing Platform"/>
            <person name="Ma L.-J."/>
            <person name="Dead R."/>
            <person name="Young S."/>
            <person name="Zeng Q."/>
            <person name="Koehrsen M."/>
            <person name="Alvarado L."/>
            <person name="Berlin A."/>
            <person name="Chapman S.B."/>
            <person name="Chen Z."/>
            <person name="Freedman E."/>
            <person name="Gellesch M."/>
            <person name="Goldberg J."/>
            <person name="Griggs A."/>
            <person name="Gujja S."/>
            <person name="Heilman E.R."/>
            <person name="Heiman D."/>
            <person name="Hepburn T."/>
            <person name="Howarth C."/>
            <person name="Jen D."/>
            <person name="Larson L."/>
            <person name="Mehta T."/>
            <person name="Neiman D."/>
            <person name="Pearson M."/>
            <person name="Roberts A."/>
            <person name="Saif S."/>
            <person name="Shea T."/>
            <person name="Shenoy N."/>
            <person name="Sisk P."/>
            <person name="Stolte C."/>
            <person name="Sykes S."/>
            <person name="Walk T."/>
            <person name="White J."/>
            <person name="Yandava C."/>
            <person name="Haas B."/>
            <person name="Nusbaum C."/>
            <person name="Birren B."/>
        </authorList>
    </citation>
    <scope>NUCLEOTIDE SEQUENCE [LARGE SCALE GENOMIC DNA]</scope>
    <source>
        <strain evidence="3">R3-111a-1</strain>
    </source>
</reference>
<dbReference type="VEuPathDB" id="FungiDB:GGTG_05199"/>
<dbReference type="EMBL" id="GL385397">
    <property type="protein sequence ID" value="EJT75262.1"/>
    <property type="molecule type" value="Genomic_DNA"/>
</dbReference>
<evidence type="ECO:0000313" key="2">
    <source>
        <dbReference type="EnsemblFungi" id="EJT75262"/>
    </source>
</evidence>
<reference evidence="2" key="4">
    <citation type="journal article" date="2015" name="G3 (Bethesda)">
        <title>Genome sequences of three phytopathogenic species of the Magnaporthaceae family of fungi.</title>
        <authorList>
            <person name="Okagaki L.H."/>
            <person name="Nunes C.C."/>
            <person name="Sailsbery J."/>
            <person name="Clay B."/>
            <person name="Brown D."/>
            <person name="John T."/>
            <person name="Oh Y."/>
            <person name="Young N."/>
            <person name="Fitzgerald M."/>
            <person name="Haas B.J."/>
            <person name="Zeng Q."/>
            <person name="Young S."/>
            <person name="Adiconis X."/>
            <person name="Fan L."/>
            <person name="Levin J.Z."/>
            <person name="Mitchell T.K."/>
            <person name="Okubara P.A."/>
            <person name="Farman M.L."/>
            <person name="Kohn L.M."/>
            <person name="Birren B."/>
            <person name="Ma L.-J."/>
            <person name="Dean R.A."/>
        </authorList>
    </citation>
    <scope>NUCLEOTIDE SEQUENCE</scope>
    <source>
        <strain evidence="2">R3-111a-1</strain>
    </source>
</reference>
<dbReference type="GeneID" id="20345657"/>
<protein>
    <submittedName>
        <fullName evidence="1 2">Uncharacterized protein</fullName>
    </submittedName>
</protein>
<evidence type="ECO:0000313" key="1">
    <source>
        <dbReference type="EMBL" id="EJT75262.1"/>
    </source>
</evidence>
<reference evidence="2" key="5">
    <citation type="submission" date="2018-04" db="UniProtKB">
        <authorList>
            <consortium name="EnsemblFungi"/>
        </authorList>
    </citation>
    <scope>IDENTIFICATION</scope>
    <source>
        <strain evidence="2">R3-111a-1</strain>
    </source>
</reference>
<proteinExistence type="predicted"/>
<keyword evidence="3" id="KW-1185">Reference proteome</keyword>
<reference evidence="1" key="3">
    <citation type="submission" date="2010-09" db="EMBL/GenBank/DDBJ databases">
        <title>Annotation of Gaeumannomyces graminis var. tritici R3-111a-1.</title>
        <authorList>
            <consortium name="The Broad Institute Genome Sequencing Platform"/>
            <person name="Ma L.-J."/>
            <person name="Dead R."/>
            <person name="Young S.K."/>
            <person name="Zeng Q."/>
            <person name="Gargeya S."/>
            <person name="Fitzgerald M."/>
            <person name="Haas B."/>
            <person name="Abouelleil A."/>
            <person name="Alvarado L."/>
            <person name="Arachchi H.M."/>
            <person name="Berlin A."/>
            <person name="Brown A."/>
            <person name="Chapman S.B."/>
            <person name="Chen Z."/>
            <person name="Dunbar C."/>
            <person name="Freedman E."/>
            <person name="Gearin G."/>
            <person name="Gellesch M."/>
            <person name="Goldberg J."/>
            <person name="Griggs A."/>
            <person name="Gujja S."/>
            <person name="Heiman D."/>
            <person name="Howarth C."/>
            <person name="Larson L."/>
            <person name="Lui A."/>
            <person name="MacDonald P.J.P."/>
            <person name="Mehta T."/>
            <person name="Montmayeur A."/>
            <person name="Murphy C."/>
            <person name="Neiman D."/>
            <person name="Pearson M."/>
            <person name="Priest M."/>
            <person name="Roberts A."/>
            <person name="Saif S."/>
            <person name="Shea T."/>
            <person name="Shenoy N."/>
            <person name="Sisk P."/>
            <person name="Stolte C."/>
            <person name="Sykes S."/>
            <person name="Yandava C."/>
            <person name="Wortman J."/>
            <person name="Nusbaum C."/>
            <person name="Birren B."/>
        </authorList>
    </citation>
    <scope>NUCLEOTIDE SEQUENCE</scope>
    <source>
        <strain evidence="1">R3-111a-1</strain>
    </source>
</reference>
<name>J3NV86_GAET3</name>